<reference evidence="1" key="1">
    <citation type="submission" date="2022-11" db="EMBL/GenBank/DDBJ databases">
        <title>Nonomuraea corallina sp. nov., a new species of the genus Nonomuraea isolated from sea side sediment in Thai sea.</title>
        <authorList>
            <person name="Ngamcharungchit C."/>
            <person name="Matsumoto A."/>
            <person name="Suriyachadkun C."/>
            <person name="Panbangred W."/>
            <person name="Inahashi Y."/>
            <person name="Intra B."/>
        </authorList>
    </citation>
    <scope>NUCLEOTIDE SEQUENCE</scope>
    <source>
        <strain evidence="1">MCN248</strain>
    </source>
</reference>
<gene>
    <name evidence="1" type="ORF">OUY22_07715</name>
</gene>
<protein>
    <recommendedName>
        <fullName evidence="3">YbjN domain-containing protein</fullName>
    </recommendedName>
</protein>
<evidence type="ECO:0008006" key="3">
    <source>
        <dbReference type="Google" id="ProtNLM"/>
    </source>
</evidence>
<comment type="caution">
    <text evidence="1">The sequence shown here is derived from an EMBL/GenBank/DDBJ whole genome shotgun (WGS) entry which is preliminary data.</text>
</comment>
<proteinExistence type="predicted"/>
<dbReference type="Proteomes" id="UP001144036">
    <property type="component" value="Unassembled WGS sequence"/>
</dbReference>
<accession>A0ABT4S816</accession>
<organism evidence="1 2">
    <name type="scientific">Nonomuraea corallina</name>
    <dbReference type="NCBI Taxonomy" id="2989783"/>
    <lineage>
        <taxon>Bacteria</taxon>
        <taxon>Bacillati</taxon>
        <taxon>Actinomycetota</taxon>
        <taxon>Actinomycetes</taxon>
        <taxon>Streptosporangiales</taxon>
        <taxon>Streptosporangiaceae</taxon>
        <taxon>Nonomuraea</taxon>
    </lineage>
</organism>
<name>A0ABT4S816_9ACTN</name>
<dbReference type="RefSeq" id="WP_270154106.1">
    <property type="nucleotide sequence ID" value="NZ_JAPNNL010000019.1"/>
</dbReference>
<sequence>MNLDYLIKRGLPPWRPRPEASDLDVWHEYEIPLTGTFHLNGDLILFTQVAAATEERSAWAYVCIDPVDADSVENAVFASLDEMDAFVEDRFAGREVVIALADSDELIGLWTREIINSGGLPQALESALNTVIKSVNSVDGQERRIRVKLAGVEAAKAELDVLSA</sequence>
<evidence type="ECO:0000313" key="2">
    <source>
        <dbReference type="Proteomes" id="UP001144036"/>
    </source>
</evidence>
<evidence type="ECO:0000313" key="1">
    <source>
        <dbReference type="EMBL" id="MDA0633304.1"/>
    </source>
</evidence>
<dbReference type="EMBL" id="JAPNNL010000019">
    <property type="protein sequence ID" value="MDA0633304.1"/>
    <property type="molecule type" value="Genomic_DNA"/>
</dbReference>
<keyword evidence="2" id="KW-1185">Reference proteome</keyword>